<dbReference type="Proteomes" id="UP001246372">
    <property type="component" value="Unassembled WGS sequence"/>
</dbReference>
<dbReference type="PIRSF" id="PIRSF005719">
    <property type="entry name" value="SMC"/>
    <property type="match status" value="1"/>
</dbReference>
<evidence type="ECO:0000256" key="2">
    <source>
        <dbReference type="ARBA" id="ARBA00022741"/>
    </source>
</evidence>
<feature type="domain" description="SMC hinge" evidence="8">
    <location>
        <begin position="524"/>
        <end position="622"/>
    </location>
</feature>
<evidence type="ECO:0000256" key="1">
    <source>
        <dbReference type="ARBA" id="ARBA00022490"/>
    </source>
</evidence>
<dbReference type="Pfam" id="PF02463">
    <property type="entry name" value="SMC_N"/>
    <property type="match status" value="1"/>
</dbReference>
<feature type="coiled-coil region" evidence="6">
    <location>
        <begin position="840"/>
        <end position="900"/>
    </location>
</feature>
<dbReference type="Gene3D" id="1.20.5.170">
    <property type="match status" value="1"/>
</dbReference>
<evidence type="ECO:0000256" key="3">
    <source>
        <dbReference type="ARBA" id="ARBA00022840"/>
    </source>
</evidence>
<dbReference type="InterPro" id="IPR011890">
    <property type="entry name" value="SMC_prok"/>
</dbReference>
<evidence type="ECO:0000313" key="10">
    <source>
        <dbReference type="Proteomes" id="UP001246372"/>
    </source>
</evidence>
<dbReference type="RefSeq" id="WP_315649277.1">
    <property type="nucleotide sequence ID" value="NZ_JAVXZY010000002.1"/>
</dbReference>
<keyword evidence="3 6" id="KW-0067">ATP-binding</keyword>
<comment type="subunit">
    <text evidence="6">Homodimer.</text>
</comment>
<reference evidence="9" key="1">
    <citation type="submission" date="2023-09" db="EMBL/GenBank/DDBJ databases">
        <title>Paucibacter sp. APW11 Genome sequencing and assembly.</title>
        <authorList>
            <person name="Kim I."/>
        </authorList>
    </citation>
    <scope>NUCLEOTIDE SEQUENCE</scope>
    <source>
        <strain evidence="9">APW11</strain>
    </source>
</reference>
<dbReference type="PANTHER" id="PTHR43977">
    <property type="entry name" value="STRUCTURAL MAINTENANCE OF CHROMOSOMES PROTEIN 3"/>
    <property type="match status" value="1"/>
</dbReference>
<evidence type="ECO:0000256" key="6">
    <source>
        <dbReference type="HAMAP-Rule" id="MF_01894"/>
    </source>
</evidence>
<keyword evidence="10" id="KW-1185">Reference proteome</keyword>
<feature type="domain" description="RecF/RecN/SMC N-terminal" evidence="7">
    <location>
        <begin position="3"/>
        <end position="1154"/>
    </location>
</feature>
<dbReference type="InterPro" id="IPR003395">
    <property type="entry name" value="RecF/RecN/SMC_N"/>
</dbReference>
<comment type="caution">
    <text evidence="9">The sequence shown here is derived from an EMBL/GenBank/DDBJ whole genome shotgun (WGS) entry which is preliminary data.</text>
</comment>
<feature type="coiled-coil region" evidence="6">
    <location>
        <begin position="437"/>
        <end position="478"/>
    </location>
</feature>
<evidence type="ECO:0000313" key="9">
    <source>
        <dbReference type="EMBL" id="MDT8998771.1"/>
    </source>
</evidence>
<evidence type="ECO:0000256" key="5">
    <source>
        <dbReference type="ARBA" id="ARBA00023125"/>
    </source>
</evidence>
<dbReference type="SUPFAM" id="SSF75553">
    <property type="entry name" value="Smc hinge domain"/>
    <property type="match status" value="1"/>
</dbReference>
<comment type="domain">
    <text evidence="6">Contains large globular domains required for ATP hydrolysis at each terminus and a third globular domain forming a flexible hinge near the middle of the molecule. These domains are separated by coiled-coil structures.</text>
</comment>
<dbReference type="EMBL" id="JAVXZY010000002">
    <property type="protein sequence ID" value="MDT8998771.1"/>
    <property type="molecule type" value="Genomic_DNA"/>
</dbReference>
<dbReference type="NCBIfam" id="TIGR02168">
    <property type="entry name" value="SMC_prok_B"/>
    <property type="match status" value="1"/>
</dbReference>
<dbReference type="Pfam" id="PF06470">
    <property type="entry name" value="SMC_hinge"/>
    <property type="match status" value="1"/>
</dbReference>
<gene>
    <name evidence="6 9" type="primary">smc</name>
    <name evidence="9" type="ORF">RQP53_05750</name>
</gene>
<organism evidence="9 10">
    <name type="scientific">Roseateles aquae</name>
    <dbReference type="NCBI Taxonomy" id="3077235"/>
    <lineage>
        <taxon>Bacteria</taxon>
        <taxon>Pseudomonadati</taxon>
        <taxon>Pseudomonadota</taxon>
        <taxon>Betaproteobacteria</taxon>
        <taxon>Burkholderiales</taxon>
        <taxon>Sphaerotilaceae</taxon>
        <taxon>Roseateles</taxon>
    </lineage>
</organism>
<evidence type="ECO:0000256" key="4">
    <source>
        <dbReference type="ARBA" id="ARBA00023054"/>
    </source>
</evidence>
<feature type="binding site" evidence="6">
    <location>
        <begin position="32"/>
        <end position="39"/>
    </location>
    <ligand>
        <name>ATP</name>
        <dbReference type="ChEBI" id="CHEBI:30616"/>
    </ligand>
</feature>
<accession>A0ABU3PAJ2</accession>
<dbReference type="InterPro" id="IPR024704">
    <property type="entry name" value="SMC"/>
</dbReference>
<dbReference type="Gene3D" id="3.40.50.300">
    <property type="entry name" value="P-loop containing nucleotide triphosphate hydrolases"/>
    <property type="match status" value="2"/>
</dbReference>
<keyword evidence="1 6" id="KW-0963">Cytoplasm</keyword>
<keyword evidence="5 6" id="KW-0238">DNA-binding</keyword>
<dbReference type="InterPro" id="IPR027417">
    <property type="entry name" value="P-loop_NTPase"/>
</dbReference>
<dbReference type="SUPFAM" id="SSF57997">
    <property type="entry name" value="Tropomyosin"/>
    <property type="match status" value="1"/>
</dbReference>
<protein>
    <recommendedName>
        <fullName evidence="6">Chromosome partition protein Smc</fullName>
    </recommendedName>
</protein>
<dbReference type="HAMAP" id="MF_01894">
    <property type="entry name" value="Smc_prok"/>
    <property type="match status" value="1"/>
</dbReference>
<feature type="coiled-coil region" evidence="6">
    <location>
        <begin position="665"/>
        <end position="811"/>
    </location>
</feature>
<evidence type="ECO:0000259" key="8">
    <source>
        <dbReference type="Pfam" id="PF06470"/>
    </source>
</evidence>
<comment type="subcellular location">
    <subcellularLocation>
        <location evidence="6">Cytoplasm</location>
    </subcellularLocation>
</comment>
<comment type="function">
    <text evidence="6">Required for chromosome condensation and partitioning.</text>
</comment>
<feature type="coiled-coil region" evidence="6">
    <location>
        <begin position="170"/>
        <end position="218"/>
    </location>
</feature>
<feature type="coiled-coil region" evidence="6">
    <location>
        <begin position="258"/>
        <end position="404"/>
    </location>
</feature>
<dbReference type="CDD" id="cd03278">
    <property type="entry name" value="ABC_SMC_barmotin"/>
    <property type="match status" value="1"/>
</dbReference>
<sequence length="1171" mass="130179">MRLNSIKLSGFKSFAEPTNFQLPGQLVGVVGPNGCGKSNIMDAVRWVLGESKASELRGESMQDVIFNGSGNRKPASRASVELVFSNEDARAGGQWNQFTEIAVKRVLTREGTSSYFINNQPVRRRDVQDVFLGTGLGPRAYAIIGQGTISRIIESKPEEMRMFLEEAAGVSKYKERRRETENRLKDTRENLTRVDDILRELNNNLERLERQAEVAATYRGLQDAGTLKLHQLWFLKHRDATGEQARVKAEHLEATNALESRLAELRHVEAELETIRQAHYAAGDELHASQGRMAEAQLEVSRLEERIRYVVEGRQRAEQRLLELQTQNQQWQERSEQAQAELEDIAIKIAEAEEQSEILAAQAEEQAANLPNSEDAVRAAQARANEQRNLVVQVQQQIQVLAAESRNIDEQSRTLRTRRERLASERQGLSLPDQDKLAELKRQSEAADELRELADARLQELSEQVPQLDEARRNAQQDANAQLARQSDLSAKLDALRALQEKVQTEGKLKPWLAKHGLDGLAGLWTRLHIEPGWENALEASLRERMGALQVGRLETVRAFASDAPPARLAFYSPPAAGIANTHETLPRLSELLRLDDAGLKALLNDWLEGVYTAASLDEALAGRAKLTHGELIMTREGHAVSQFAVSFYAPDSEAAGLLARAQEIENLGRELRAQQLIAEDAKTQLVRAEAAYTEASQRLAGVRREASETQTRAHQLHVELLRLTQQAEAASSRRQQLEEELAEIDAQAEDLQERRMTGEGRFEELDLQLATCQERHAELDDAVIAAERRLAEAREQLRGLERRAQEAQFGARGLAGRRGELQRSIETAQQQVLVNQQSAENLSRELETLNDTAAQAGLQDALAIKLEREKELAAVRSGYDDLSLRLKKAEEQRLSFERSLDPLRERLTKLQLEEQAAQLGGAQYMEQLTAAAVDLEALARSIEEGGVKLYGLQGEIDRINREIAALGAVNLAALDELTAARERKTFLDSQYADLSSAMQTLEDAIHKIDLETRDLLAATFKQVNEHFGRMFPSLFGGGNAKLVMTGDEILDAGVQVMAQPPGKKNSTIHLLSGGEKALTAIALVFAIFQLNPAPFCLLDEVDAPLDDANTERYAKLVSEMSSGTQFLFISHNKIAMEMAEQLIGVTMQEQGVSRIVAVDMEAALGMAEVA</sequence>
<keyword evidence="2 6" id="KW-0547">Nucleotide-binding</keyword>
<name>A0ABU3PAJ2_9BURK</name>
<keyword evidence="4 6" id="KW-0175">Coiled coil</keyword>
<dbReference type="InterPro" id="IPR010935">
    <property type="entry name" value="SMC_hinge"/>
</dbReference>
<comment type="similarity">
    <text evidence="6">Belongs to the SMC family.</text>
</comment>
<proteinExistence type="inferred from homology"/>
<evidence type="ECO:0000259" key="7">
    <source>
        <dbReference type="Pfam" id="PF02463"/>
    </source>
</evidence>
<dbReference type="SUPFAM" id="SSF52540">
    <property type="entry name" value="P-loop containing nucleoside triphosphate hydrolases"/>
    <property type="match status" value="1"/>
</dbReference>
<dbReference type="InterPro" id="IPR036277">
    <property type="entry name" value="SMC_hinge_sf"/>
</dbReference>